<dbReference type="CDD" id="cd00866">
    <property type="entry name" value="PEBP_euk"/>
    <property type="match status" value="1"/>
</dbReference>
<accession>A0A8H8CR10</accession>
<dbReference type="Pfam" id="PF01161">
    <property type="entry name" value="PBP"/>
    <property type="match status" value="1"/>
</dbReference>
<feature type="region of interest" description="Disordered" evidence="3">
    <location>
        <begin position="29"/>
        <end position="58"/>
    </location>
</feature>
<comment type="caution">
    <text evidence="4">The sequence shown here is derived from an EMBL/GenBank/DDBJ whole genome shotgun (WGS) entry which is preliminary data.</text>
</comment>
<dbReference type="InterPro" id="IPR001858">
    <property type="entry name" value="Phosphatidylethanolamine-bd_CS"/>
</dbReference>
<evidence type="ECO:0000256" key="1">
    <source>
        <dbReference type="ARBA" id="ARBA00007091"/>
    </source>
</evidence>
<comment type="similarity">
    <text evidence="1">Belongs to the phosphatidylethanolamine-binding protein family.</text>
</comment>
<dbReference type="AlphaFoldDB" id="A0A8H8CR10"/>
<sequence length="451" mass="50617">MFALRCRSGVASALRVRVVSRGLATAVPEASTSASSTVPPPTYDDAVPAAKTTNGRTGLSARRRRAAALSGLDLKGEDILTVKKWNRALPRHVIPAYDLALGVLEEDSRKLKAEVLVKRKAIEGKLQALEKLLAKGEGEGEVESLKRELEALLEKADVVEVQSEVNLPQVRWAVKNALADMNKLSHRHLIEQKWRKDGDLDLLMERLYQMNVIPDVLPILEPTVDLHLVAKARPTEYLKIGKLQTTVVPGEFIRPKQTLVPPKLYATVFHTDVRLYTMILVDPDVPSPETASYTTYLHWMKPNIPLSATSPHLIPDLNDHTAYVPPHPQRGSPYHRYVCLLLPQPALAPEGYTRVGSVLAARQGNEQPTSQRLDIPVVPEEERRGFDVRAFMEKWGFEGRRGGGAHMFREVWDEDVSAIYKDVLKQPEPHYGQPPKRDPYAQIKQQKKYHL</sequence>
<dbReference type="Gene3D" id="3.90.280.10">
    <property type="entry name" value="PEBP-like"/>
    <property type="match status" value="1"/>
</dbReference>
<dbReference type="Gene3D" id="1.20.58.1180">
    <property type="match status" value="1"/>
</dbReference>
<feature type="region of interest" description="Disordered" evidence="3">
    <location>
        <begin position="426"/>
        <end position="451"/>
    </location>
</feature>
<evidence type="ECO:0008006" key="5">
    <source>
        <dbReference type="Google" id="ProtNLM"/>
    </source>
</evidence>
<dbReference type="InterPro" id="IPR035810">
    <property type="entry name" value="PEBP_euk"/>
</dbReference>
<evidence type="ECO:0000313" key="4">
    <source>
        <dbReference type="EMBL" id="KAG5174606.1"/>
    </source>
</evidence>
<organism evidence="4">
    <name type="scientific">Psilocybe cubensis</name>
    <name type="common">Psychedelic mushroom</name>
    <name type="synonym">Stropharia cubensis</name>
    <dbReference type="NCBI Taxonomy" id="181762"/>
    <lineage>
        <taxon>Eukaryota</taxon>
        <taxon>Fungi</taxon>
        <taxon>Dikarya</taxon>
        <taxon>Basidiomycota</taxon>
        <taxon>Agaricomycotina</taxon>
        <taxon>Agaricomycetes</taxon>
        <taxon>Agaricomycetidae</taxon>
        <taxon>Agaricales</taxon>
        <taxon>Agaricineae</taxon>
        <taxon>Strophariaceae</taxon>
        <taxon>Psilocybe</taxon>
    </lineage>
</organism>
<dbReference type="PANTHER" id="PTHR11362">
    <property type="entry name" value="PHOSPHATIDYLETHANOLAMINE-BINDING PROTEIN"/>
    <property type="match status" value="1"/>
</dbReference>
<dbReference type="EMBL" id="JAFIQS010000001">
    <property type="protein sequence ID" value="KAG5174606.1"/>
    <property type="molecule type" value="Genomic_DNA"/>
</dbReference>
<dbReference type="InterPro" id="IPR008914">
    <property type="entry name" value="PEBP"/>
</dbReference>
<feature type="coiled-coil region" evidence="2">
    <location>
        <begin position="119"/>
        <end position="162"/>
    </location>
</feature>
<name>A0A8H8CR10_PSICU</name>
<gene>
    <name evidence="4" type="ORF">JR316_001268</name>
</gene>
<dbReference type="PANTHER" id="PTHR11362:SF82">
    <property type="entry name" value="PHOSPHATIDYLETHANOLAMINE-BINDING PROTEIN 4"/>
    <property type="match status" value="1"/>
</dbReference>
<dbReference type="InterPro" id="IPR036610">
    <property type="entry name" value="PEBP-like_sf"/>
</dbReference>
<protein>
    <recommendedName>
        <fullName evidence="5">PEBP-like protein</fullName>
    </recommendedName>
</protein>
<keyword evidence="2" id="KW-0175">Coiled coil</keyword>
<dbReference type="SUPFAM" id="SSF49777">
    <property type="entry name" value="PEBP-like"/>
    <property type="match status" value="1"/>
</dbReference>
<proteinExistence type="inferred from homology"/>
<reference evidence="4" key="1">
    <citation type="submission" date="2021-02" db="EMBL/GenBank/DDBJ databases">
        <title>Psilocybe cubensis genome.</title>
        <authorList>
            <person name="Mckernan K.J."/>
            <person name="Crawford S."/>
            <person name="Trippe A."/>
            <person name="Kane L.T."/>
            <person name="Mclaughlin S."/>
        </authorList>
    </citation>
    <scope>NUCLEOTIDE SEQUENCE [LARGE SCALE GENOMIC DNA]</scope>
    <source>
        <strain evidence="4">MGC-MH-2018</strain>
    </source>
</reference>
<dbReference type="OrthoDB" id="2153661at2759"/>
<evidence type="ECO:0000256" key="2">
    <source>
        <dbReference type="SAM" id="Coils"/>
    </source>
</evidence>
<evidence type="ECO:0000256" key="3">
    <source>
        <dbReference type="SAM" id="MobiDB-lite"/>
    </source>
</evidence>
<dbReference type="PROSITE" id="PS01220">
    <property type="entry name" value="PBP"/>
    <property type="match status" value="1"/>
</dbReference>